<evidence type="ECO:0000313" key="2">
    <source>
        <dbReference type="Proteomes" id="UP001500227"/>
    </source>
</evidence>
<sequence>MAENQYTKFLAFKGVIEDLFGSDAWYALKESNHIPTWRKYCSKALKLLGLAIEDTVTVCDESWKRQVKSILDHGIDSLGKAKEIDEMIGLVAASVLEVSFLQIGLMPRRKGSDSKVSLRKGAWKLDAFRSVQYVQTDTQKEESVKISV</sequence>
<dbReference type="Proteomes" id="UP001500227">
    <property type="component" value="Unassembled WGS sequence"/>
</dbReference>
<dbReference type="EMBL" id="BAABKD010000006">
    <property type="protein sequence ID" value="GAA5087250.1"/>
    <property type="molecule type" value="Genomic_DNA"/>
</dbReference>
<dbReference type="RefSeq" id="WP_345369745.1">
    <property type="nucleotide sequence ID" value="NZ_BAABKD010000006.1"/>
</dbReference>
<accession>A0ABP9M1W1</accession>
<name>A0ABP9M1W1_9BURK</name>
<proteinExistence type="predicted"/>
<organism evidence="1 2">
    <name type="scientific">Paenalcaligenes hermetiae</name>
    <dbReference type="NCBI Taxonomy" id="1157987"/>
    <lineage>
        <taxon>Bacteria</taxon>
        <taxon>Pseudomonadati</taxon>
        <taxon>Pseudomonadota</taxon>
        <taxon>Betaproteobacteria</taxon>
        <taxon>Burkholderiales</taxon>
        <taxon>Alcaligenaceae</taxon>
        <taxon>Paenalcaligenes</taxon>
    </lineage>
</organism>
<reference evidence="2" key="1">
    <citation type="journal article" date="2019" name="Int. J. Syst. Evol. Microbiol.">
        <title>The Global Catalogue of Microorganisms (GCM) 10K type strain sequencing project: providing services to taxonomists for standard genome sequencing and annotation.</title>
        <authorList>
            <consortium name="The Broad Institute Genomics Platform"/>
            <consortium name="The Broad Institute Genome Sequencing Center for Infectious Disease"/>
            <person name="Wu L."/>
            <person name="Ma J."/>
        </authorList>
    </citation>
    <scope>NUCLEOTIDE SEQUENCE [LARGE SCALE GENOMIC DNA]</scope>
    <source>
        <strain evidence="2">JCM 18423</strain>
    </source>
</reference>
<evidence type="ECO:0000313" key="1">
    <source>
        <dbReference type="EMBL" id="GAA5087250.1"/>
    </source>
</evidence>
<protein>
    <submittedName>
        <fullName evidence="1">Uncharacterized protein</fullName>
    </submittedName>
</protein>
<comment type="caution">
    <text evidence="1">The sequence shown here is derived from an EMBL/GenBank/DDBJ whole genome shotgun (WGS) entry which is preliminary data.</text>
</comment>
<keyword evidence="2" id="KW-1185">Reference proteome</keyword>
<gene>
    <name evidence="1" type="ORF">GCM10023337_07510</name>
</gene>